<keyword evidence="1" id="KW-0472">Membrane</keyword>
<sequence length="287" mass="31235">MLAQHRLPRRIEGRGPMPLFILFFLVLNFLFLKAATAHSGPGNNSSFTVRLMNLEANAKETFRYNASLHNGQSRAVIYEFQAAAPPGWISSFRVDGMQVTSFRLDSNKTQDISIELTPSATVKPGKYAIPVTAVGDQGKLELNLEAVVKGAYVLELTTPTGLLSGEITEGDRKPVYLTVKNQGSLPLDNVDLSAQTPAKWSVTFEPAKLDRLDAGSTVNVTAYINVPDKTIAGDYVTTLTAGNANASSNTSYRLTVTTSWLAGWVGMLIILGAVGMVYFLIRKYGRR</sequence>
<dbReference type="Pfam" id="PF10633">
    <property type="entry name" value="NPCBM_assoc"/>
    <property type="match status" value="1"/>
</dbReference>
<proteinExistence type="predicted"/>
<keyword evidence="1" id="KW-1133">Transmembrane helix</keyword>
<evidence type="ECO:0000256" key="1">
    <source>
        <dbReference type="SAM" id="Phobius"/>
    </source>
</evidence>
<organism evidence="3 4">
    <name type="scientific">Niastella koreensis</name>
    <dbReference type="NCBI Taxonomy" id="354356"/>
    <lineage>
        <taxon>Bacteria</taxon>
        <taxon>Pseudomonadati</taxon>
        <taxon>Bacteroidota</taxon>
        <taxon>Chitinophagia</taxon>
        <taxon>Chitinophagales</taxon>
        <taxon>Chitinophagaceae</taxon>
        <taxon>Niastella</taxon>
    </lineage>
</organism>
<dbReference type="PANTHER" id="PTHR39198:SF1">
    <property type="entry name" value="ALPHA-GALACTOSIDASE NEW3 DOMAIN-CONTAINING PROTEIN"/>
    <property type="match status" value="1"/>
</dbReference>
<dbReference type="RefSeq" id="WP_014220478.1">
    <property type="nucleotide sequence ID" value="NZ_LWBO01000004.1"/>
</dbReference>
<dbReference type="InterPro" id="IPR018905">
    <property type="entry name" value="A-galactase_NEW3"/>
</dbReference>
<protein>
    <recommendedName>
        <fullName evidence="2">Alpha-galactosidase NEW3 domain-containing protein</fullName>
    </recommendedName>
</protein>
<evidence type="ECO:0000259" key="2">
    <source>
        <dbReference type="Pfam" id="PF10633"/>
    </source>
</evidence>
<keyword evidence="4" id="KW-1185">Reference proteome</keyword>
<dbReference type="InterPro" id="IPR013783">
    <property type="entry name" value="Ig-like_fold"/>
</dbReference>
<reference evidence="3 4" key="1">
    <citation type="submission" date="2016-04" db="EMBL/GenBank/DDBJ databases">
        <authorList>
            <person name="Chen L."/>
            <person name="Zhuang W."/>
            <person name="Wang G."/>
        </authorList>
    </citation>
    <scope>NUCLEOTIDE SEQUENCE [LARGE SCALE GENOMIC DNA]</scope>
    <source>
        <strain evidence="4">GR20</strain>
    </source>
</reference>
<keyword evidence="1" id="KW-0812">Transmembrane</keyword>
<dbReference type="PANTHER" id="PTHR39198">
    <property type="entry name" value="HYPOTHETICAL MEMBRANE PROTEIN, CONSERVED"/>
    <property type="match status" value="1"/>
</dbReference>
<feature type="transmembrane region" description="Helical" evidence="1">
    <location>
        <begin position="260"/>
        <end position="281"/>
    </location>
</feature>
<gene>
    <name evidence="3" type="ORF">A4D02_24880</name>
</gene>
<feature type="domain" description="Alpha-galactosidase NEW3" evidence="2">
    <location>
        <begin position="168"/>
        <end position="241"/>
    </location>
</feature>
<name>A0ABX3P269_9BACT</name>
<comment type="caution">
    <text evidence="3">The sequence shown here is derived from an EMBL/GenBank/DDBJ whole genome shotgun (WGS) entry which is preliminary data.</text>
</comment>
<dbReference type="Proteomes" id="UP000192277">
    <property type="component" value="Unassembled WGS sequence"/>
</dbReference>
<accession>A0ABX3P269</accession>
<evidence type="ECO:0000313" key="4">
    <source>
        <dbReference type="Proteomes" id="UP000192277"/>
    </source>
</evidence>
<dbReference type="Gene3D" id="2.60.40.10">
    <property type="entry name" value="Immunoglobulins"/>
    <property type="match status" value="1"/>
</dbReference>
<dbReference type="EMBL" id="LWBO01000004">
    <property type="protein sequence ID" value="OQP52425.1"/>
    <property type="molecule type" value="Genomic_DNA"/>
</dbReference>
<evidence type="ECO:0000313" key="3">
    <source>
        <dbReference type="EMBL" id="OQP52425.1"/>
    </source>
</evidence>